<protein>
    <submittedName>
        <fullName evidence="1">Uncharacterized protein</fullName>
    </submittedName>
</protein>
<evidence type="ECO:0000313" key="2">
    <source>
        <dbReference type="Proteomes" id="UP000479710"/>
    </source>
</evidence>
<sequence>MNPSRVIVDFTSADGLPATTCKVQTTQLGCGCNHPSKAFYIYWTPSLLTLFIFTRSFTLPSWIGNADVTMSSCSMAYYPADL</sequence>
<dbReference type="Proteomes" id="UP000479710">
    <property type="component" value="Unassembled WGS sequence"/>
</dbReference>
<proteinExistence type="predicted"/>
<dbReference type="EMBL" id="SPHZ02000005">
    <property type="protein sequence ID" value="KAF0920856.1"/>
    <property type="molecule type" value="Genomic_DNA"/>
</dbReference>
<gene>
    <name evidence="1" type="ORF">E2562_037501</name>
</gene>
<reference evidence="1 2" key="1">
    <citation type="submission" date="2019-11" db="EMBL/GenBank/DDBJ databases">
        <title>Whole genome sequence of Oryza granulata.</title>
        <authorList>
            <person name="Li W."/>
        </authorList>
    </citation>
    <scope>NUCLEOTIDE SEQUENCE [LARGE SCALE GENOMIC DNA]</scope>
    <source>
        <strain evidence="2">cv. Menghai</strain>
        <tissue evidence="1">Leaf</tissue>
    </source>
</reference>
<dbReference type="AlphaFoldDB" id="A0A6G1E8F9"/>
<evidence type="ECO:0000313" key="1">
    <source>
        <dbReference type="EMBL" id="KAF0920856.1"/>
    </source>
</evidence>
<name>A0A6G1E8F9_9ORYZ</name>
<comment type="caution">
    <text evidence="1">The sequence shown here is derived from an EMBL/GenBank/DDBJ whole genome shotgun (WGS) entry which is preliminary data.</text>
</comment>
<organism evidence="1 2">
    <name type="scientific">Oryza meyeriana var. granulata</name>
    <dbReference type="NCBI Taxonomy" id="110450"/>
    <lineage>
        <taxon>Eukaryota</taxon>
        <taxon>Viridiplantae</taxon>
        <taxon>Streptophyta</taxon>
        <taxon>Embryophyta</taxon>
        <taxon>Tracheophyta</taxon>
        <taxon>Spermatophyta</taxon>
        <taxon>Magnoliopsida</taxon>
        <taxon>Liliopsida</taxon>
        <taxon>Poales</taxon>
        <taxon>Poaceae</taxon>
        <taxon>BOP clade</taxon>
        <taxon>Oryzoideae</taxon>
        <taxon>Oryzeae</taxon>
        <taxon>Oryzinae</taxon>
        <taxon>Oryza</taxon>
        <taxon>Oryza meyeriana</taxon>
    </lineage>
</organism>
<accession>A0A6G1E8F9</accession>
<keyword evidence="2" id="KW-1185">Reference proteome</keyword>